<dbReference type="GeneID" id="92180871"/>
<name>A0AAW0YS35_9TREE</name>
<dbReference type="Pfam" id="PF08576">
    <property type="entry name" value="DUF1764"/>
    <property type="match status" value="1"/>
</dbReference>
<comment type="caution">
    <text evidence="2">The sequence shown here is derived from an EMBL/GenBank/DDBJ whole genome shotgun (WGS) entry which is preliminary data.</text>
</comment>
<dbReference type="KEGG" id="kne:92180871"/>
<dbReference type="Proteomes" id="UP001388673">
    <property type="component" value="Unassembled WGS sequence"/>
</dbReference>
<feature type="compositionally biased region" description="Basic and acidic residues" evidence="1">
    <location>
        <begin position="182"/>
        <end position="196"/>
    </location>
</feature>
<gene>
    <name evidence="2" type="ORF">IAR55_003613</name>
</gene>
<evidence type="ECO:0000256" key="1">
    <source>
        <dbReference type="SAM" id="MobiDB-lite"/>
    </source>
</evidence>
<protein>
    <recommendedName>
        <fullName evidence="4">DUF1764-domain-containing protein</fullName>
    </recommendedName>
</protein>
<dbReference type="RefSeq" id="XP_066803112.1">
    <property type="nucleotide sequence ID" value="XM_066946720.1"/>
</dbReference>
<sequence length="226" mass="24041">MAKKTSASSSAKSQPATATSSTSIDDIFAAPAKKLKVDSDPIASSSRTAIDDKLSKGKKKQSKSYDDRSTTSAKEPIGSGSTLDVVEDGHDGELKTKKKKKVKTIASFDPSQPSVAAAPRGTSSFSCRRVVEVIDPSSVPPTTAILPTAVTASSKGKGKVVDMGKAKGVKRDRKDDEEDEMFRDSRGEGPRRKTEEGFLIYKEAELKIDPEAGGTPLCPFDCDCCF</sequence>
<dbReference type="AlphaFoldDB" id="A0AAW0YS35"/>
<dbReference type="InterPro" id="IPR013885">
    <property type="entry name" value="DUF1764_euk"/>
</dbReference>
<accession>A0AAW0YS35</accession>
<evidence type="ECO:0000313" key="2">
    <source>
        <dbReference type="EMBL" id="KAK8854874.1"/>
    </source>
</evidence>
<dbReference type="PANTHER" id="PTHR34066:SF1">
    <property type="entry name" value="DUF1764 FAMILY PROTEIN"/>
    <property type="match status" value="1"/>
</dbReference>
<reference evidence="2 3" key="1">
    <citation type="journal article" date="2024" name="bioRxiv">
        <title>Comparative genomics of Cryptococcus and Kwoniella reveals pathogenesis evolution and contrasting karyotype dynamics via intercentromeric recombination or chromosome fusion.</title>
        <authorList>
            <person name="Coelho M.A."/>
            <person name="David-Palma M."/>
            <person name="Shea T."/>
            <person name="Bowers K."/>
            <person name="McGinley-Smith S."/>
            <person name="Mohammad A.W."/>
            <person name="Gnirke A."/>
            <person name="Yurkov A.M."/>
            <person name="Nowrousian M."/>
            <person name="Sun S."/>
            <person name="Cuomo C.A."/>
            <person name="Heitman J."/>
        </authorList>
    </citation>
    <scope>NUCLEOTIDE SEQUENCE [LARGE SCALE GENOMIC DNA]</scope>
    <source>
        <strain evidence="2 3">CBS 13917</strain>
    </source>
</reference>
<dbReference type="PANTHER" id="PTHR34066">
    <property type="entry name" value="GROWTH FACTOR 2"/>
    <property type="match status" value="1"/>
</dbReference>
<dbReference type="EMBL" id="JBCAWK010000006">
    <property type="protein sequence ID" value="KAK8854874.1"/>
    <property type="molecule type" value="Genomic_DNA"/>
</dbReference>
<keyword evidence="3" id="KW-1185">Reference proteome</keyword>
<evidence type="ECO:0000313" key="3">
    <source>
        <dbReference type="Proteomes" id="UP001388673"/>
    </source>
</evidence>
<feature type="compositionally biased region" description="Low complexity" evidence="1">
    <location>
        <begin position="1"/>
        <end position="23"/>
    </location>
</feature>
<feature type="region of interest" description="Disordered" evidence="1">
    <location>
        <begin position="152"/>
        <end position="196"/>
    </location>
</feature>
<proteinExistence type="predicted"/>
<evidence type="ECO:0008006" key="4">
    <source>
        <dbReference type="Google" id="ProtNLM"/>
    </source>
</evidence>
<organism evidence="2 3">
    <name type="scientific">Kwoniella newhampshirensis</name>
    <dbReference type="NCBI Taxonomy" id="1651941"/>
    <lineage>
        <taxon>Eukaryota</taxon>
        <taxon>Fungi</taxon>
        <taxon>Dikarya</taxon>
        <taxon>Basidiomycota</taxon>
        <taxon>Agaricomycotina</taxon>
        <taxon>Tremellomycetes</taxon>
        <taxon>Tremellales</taxon>
        <taxon>Cryptococcaceae</taxon>
        <taxon>Kwoniella</taxon>
    </lineage>
</organism>
<feature type="region of interest" description="Disordered" evidence="1">
    <location>
        <begin position="1"/>
        <end position="105"/>
    </location>
</feature>